<dbReference type="InterPro" id="IPR044298">
    <property type="entry name" value="MIG/MutY"/>
</dbReference>
<dbReference type="Proteomes" id="UP000250918">
    <property type="component" value="Unassembled WGS sequence"/>
</dbReference>
<organism evidence="14 15">
    <name type="scientific">candidate division GN15 bacterium</name>
    <dbReference type="NCBI Taxonomy" id="2072418"/>
    <lineage>
        <taxon>Bacteria</taxon>
        <taxon>candidate division GN15</taxon>
    </lineage>
</organism>
<evidence type="ECO:0000256" key="4">
    <source>
        <dbReference type="ARBA" id="ARBA00012045"/>
    </source>
</evidence>
<evidence type="ECO:0000259" key="13">
    <source>
        <dbReference type="SMART" id="SM00478"/>
    </source>
</evidence>
<dbReference type="EMBL" id="PQAP01000200">
    <property type="protein sequence ID" value="PWB68440.1"/>
    <property type="molecule type" value="Genomic_DNA"/>
</dbReference>
<dbReference type="GO" id="GO:0035485">
    <property type="term" value="F:adenine/guanine mispair binding"/>
    <property type="evidence" value="ECO:0007669"/>
    <property type="project" value="TreeGrafter"/>
</dbReference>
<sequence length="269" mass="31392">MTAQTPQRYLLFRRKLFLFYEKHGRDLPWRRTTDPYRITVAELMLQQTQVERVLLKYAAWITRWPNWQALSKATNRELLAQWSGLGYNRRALYLGRMARSIVHEYDGAMPRTLPELQKLPGIGRYTARAILIFAFNEPIATIDTNIRRVLLHEFNLPGTTPTSRMEALAEKLLPKRRSRDWHNALMDYSRLVLPRRIEGIRSGGRQSKFEGSLRQIRGEIVRQLTMRESITIQSVASTQHRTVDDVLKAAEGLRKEGVIVIEGRRIRLS</sequence>
<dbReference type="PANTHER" id="PTHR42944">
    <property type="entry name" value="ADENINE DNA GLYCOSYLASE"/>
    <property type="match status" value="1"/>
</dbReference>
<dbReference type="Pfam" id="PF00730">
    <property type="entry name" value="HhH-GPD"/>
    <property type="match status" value="1"/>
</dbReference>
<evidence type="ECO:0000256" key="7">
    <source>
        <dbReference type="ARBA" id="ARBA00022763"/>
    </source>
</evidence>
<dbReference type="GO" id="GO:0006298">
    <property type="term" value="P:mismatch repair"/>
    <property type="evidence" value="ECO:0007669"/>
    <property type="project" value="TreeGrafter"/>
</dbReference>
<feature type="domain" description="HhH-GPD" evidence="13">
    <location>
        <begin position="44"/>
        <end position="191"/>
    </location>
</feature>
<dbReference type="GO" id="GO:0034039">
    <property type="term" value="F:8-oxo-7,8-dihydroguanine DNA N-glycosylase activity"/>
    <property type="evidence" value="ECO:0007669"/>
    <property type="project" value="TreeGrafter"/>
</dbReference>
<evidence type="ECO:0000256" key="1">
    <source>
        <dbReference type="ARBA" id="ARBA00000843"/>
    </source>
</evidence>
<evidence type="ECO:0000256" key="10">
    <source>
        <dbReference type="ARBA" id="ARBA00023014"/>
    </source>
</evidence>
<dbReference type="EC" id="3.2.2.31" evidence="4"/>
<dbReference type="GO" id="GO:0046872">
    <property type="term" value="F:metal ion binding"/>
    <property type="evidence" value="ECO:0007669"/>
    <property type="project" value="UniProtKB-KW"/>
</dbReference>
<evidence type="ECO:0000256" key="11">
    <source>
        <dbReference type="ARBA" id="ARBA00023204"/>
    </source>
</evidence>
<dbReference type="Pfam" id="PF00633">
    <property type="entry name" value="HHH"/>
    <property type="match status" value="1"/>
</dbReference>
<dbReference type="GO" id="GO:0032357">
    <property type="term" value="F:oxidized purine DNA binding"/>
    <property type="evidence" value="ECO:0007669"/>
    <property type="project" value="TreeGrafter"/>
</dbReference>
<keyword evidence="9" id="KW-0408">Iron</keyword>
<dbReference type="GO" id="GO:0000701">
    <property type="term" value="F:purine-specific mismatch base pair DNA N-glycosylase activity"/>
    <property type="evidence" value="ECO:0007669"/>
    <property type="project" value="UniProtKB-EC"/>
</dbReference>
<keyword evidence="10" id="KW-0411">Iron-sulfur</keyword>
<dbReference type="InterPro" id="IPR000445">
    <property type="entry name" value="HhH_motif"/>
</dbReference>
<keyword evidence="11" id="KW-0234">DNA repair</keyword>
<evidence type="ECO:0000256" key="12">
    <source>
        <dbReference type="ARBA" id="ARBA00023295"/>
    </source>
</evidence>
<dbReference type="InterPro" id="IPR011257">
    <property type="entry name" value="DNA_glycosylase"/>
</dbReference>
<dbReference type="PANTHER" id="PTHR42944:SF1">
    <property type="entry name" value="ADENINE DNA GLYCOSYLASE"/>
    <property type="match status" value="1"/>
</dbReference>
<keyword evidence="6" id="KW-0479">Metal-binding</keyword>
<keyword evidence="8" id="KW-0378">Hydrolase</keyword>
<protein>
    <recommendedName>
        <fullName evidence="5">Adenine DNA glycosylase</fullName>
        <ecNumber evidence="4">3.2.2.31</ecNumber>
    </recommendedName>
</protein>
<dbReference type="SUPFAM" id="SSF48150">
    <property type="entry name" value="DNA-glycosylase"/>
    <property type="match status" value="1"/>
</dbReference>
<keyword evidence="7" id="KW-0227">DNA damage</keyword>
<dbReference type="Gene3D" id="1.10.340.30">
    <property type="entry name" value="Hypothetical protein, domain 2"/>
    <property type="match status" value="1"/>
</dbReference>
<dbReference type="SMART" id="SM00478">
    <property type="entry name" value="ENDO3c"/>
    <property type="match status" value="1"/>
</dbReference>
<comment type="similarity">
    <text evidence="3">Belongs to the Nth/MutY family.</text>
</comment>
<comment type="caution">
    <text evidence="14">The sequence shown here is derived from an EMBL/GenBank/DDBJ whole genome shotgun (WGS) entry which is preliminary data.</text>
</comment>
<accession>A0A855X396</accession>
<comment type="catalytic activity">
    <reaction evidence="1">
        <text>Hydrolyzes free adenine bases from 7,8-dihydro-8-oxoguanine:adenine mismatched double-stranded DNA, leaving an apurinic site.</text>
        <dbReference type="EC" id="3.2.2.31"/>
    </reaction>
</comment>
<dbReference type="InterPro" id="IPR003265">
    <property type="entry name" value="HhH-GPD_domain"/>
</dbReference>
<dbReference type="CDD" id="cd00056">
    <property type="entry name" value="ENDO3c"/>
    <property type="match status" value="1"/>
</dbReference>
<evidence type="ECO:0000256" key="8">
    <source>
        <dbReference type="ARBA" id="ARBA00022801"/>
    </source>
</evidence>
<evidence type="ECO:0000256" key="5">
    <source>
        <dbReference type="ARBA" id="ARBA00022023"/>
    </source>
</evidence>
<dbReference type="GO" id="GO:0051536">
    <property type="term" value="F:iron-sulfur cluster binding"/>
    <property type="evidence" value="ECO:0007669"/>
    <property type="project" value="UniProtKB-KW"/>
</dbReference>
<evidence type="ECO:0000313" key="15">
    <source>
        <dbReference type="Proteomes" id="UP000250918"/>
    </source>
</evidence>
<gene>
    <name evidence="14" type="ORF">C3F09_11595</name>
</gene>
<dbReference type="Gene3D" id="1.10.1670.10">
    <property type="entry name" value="Helix-hairpin-Helix base-excision DNA repair enzymes (C-terminal)"/>
    <property type="match status" value="1"/>
</dbReference>
<reference evidence="14 15" key="1">
    <citation type="journal article" date="2018" name="ISME J.">
        <title>A methanotrophic archaeon couples anaerobic oxidation of methane to Fe(III) reduction.</title>
        <authorList>
            <person name="Cai C."/>
            <person name="Leu A.O."/>
            <person name="Xie G.J."/>
            <person name="Guo J."/>
            <person name="Feng Y."/>
            <person name="Zhao J.X."/>
            <person name="Tyson G.W."/>
            <person name="Yuan Z."/>
            <person name="Hu S."/>
        </authorList>
    </citation>
    <scope>NUCLEOTIDE SEQUENCE [LARGE SCALE GENOMIC DNA]</scope>
    <source>
        <strain evidence="14">FeB_12</strain>
    </source>
</reference>
<evidence type="ECO:0000256" key="6">
    <source>
        <dbReference type="ARBA" id="ARBA00022723"/>
    </source>
</evidence>
<keyword evidence="12" id="KW-0326">Glycosidase</keyword>
<evidence type="ECO:0000313" key="14">
    <source>
        <dbReference type="EMBL" id="PWB68440.1"/>
    </source>
</evidence>
<dbReference type="InterPro" id="IPR004036">
    <property type="entry name" value="Endonuclease-III-like_CS2"/>
</dbReference>
<name>A0A855X396_9BACT</name>
<dbReference type="PROSITE" id="PS01155">
    <property type="entry name" value="ENDONUCLEASE_III_2"/>
    <property type="match status" value="1"/>
</dbReference>
<evidence type="ECO:0000256" key="2">
    <source>
        <dbReference type="ARBA" id="ARBA00001966"/>
    </source>
</evidence>
<proteinExistence type="inferred from homology"/>
<comment type="cofactor">
    <cofactor evidence="2">
        <name>[4Fe-4S] cluster</name>
        <dbReference type="ChEBI" id="CHEBI:49883"/>
    </cofactor>
</comment>
<evidence type="ECO:0000256" key="9">
    <source>
        <dbReference type="ARBA" id="ARBA00023004"/>
    </source>
</evidence>
<dbReference type="AlphaFoldDB" id="A0A855X396"/>
<dbReference type="GO" id="GO:0006284">
    <property type="term" value="P:base-excision repair"/>
    <property type="evidence" value="ECO:0007669"/>
    <property type="project" value="InterPro"/>
</dbReference>
<dbReference type="InterPro" id="IPR023170">
    <property type="entry name" value="HhH_base_excis_C"/>
</dbReference>
<evidence type="ECO:0000256" key="3">
    <source>
        <dbReference type="ARBA" id="ARBA00008343"/>
    </source>
</evidence>